<dbReference type="Proteomes" id="UP000694892">
    <property type="component" value="Chromosome 1L"/>
</dbReference>
<name>A0A974E2Y9_XENLA</name>
<dbReference type="AlphaFoldDB" id="A0A974E2Y9"/>
<gene>
    <name evidence="1" type="ORF">XELAEV_18007477mg</name>
</gene>
<proteinExistence type="predicted"/>
<accession>A0A974E2Y9</accession>
<protein>
    <submittedName>
        <fullName evidence="1">Uncharacterized protein</fullName>
    </submittedName>
</protein>
<evidence type="ECO:0000313" key="1">
    <source>
        <dbReference type="EMBL" id="OCU01683.1"/>
    </source>
</evidence>
<sequence length="79" mass="8618">MSWWLVSSTSTLESQAEIRYNTTNLLHSLGLTNRAPAHWGVGKGTWGLCIRVKSKAKICKMFTSPLSMTSVGLGHQGPT</sequence>
<dbReference type="EMBL" id="CM004466">
    <property type="protein sequence ID" value="OCU01683.1"/>
    <property type="molecule type" value="Genomic_DNA"/>
</dbReference>
<evidence type="ECO:0000313" key="2">
    <source>
        <dbReference type="Proteomes" id="UP000694892"/>
    </source>
</evidence>
<reference evidence="2" key="1">
    <citation type="journal article" date="2016" name="Nature">
        <title>Genome evolution in the allotetraploid frog Xenopus laevis.</title>
        <authorList>
            <person name="Session A.M."/>
            <person name="Uno Y."/>
            <person name="Kwon T."/>
            <person name="Chapman J.A."/>
            <person name="Toyoda A."/>
            <person name="Takahashi S."/>
            <person name="Fukui A."/>
            <person name="Hikosaka A."/>
            <person name="Suzuki A."/>
            <person name="Kondo M."/>
            <person name="van Heeringen S.J."/>
            <person name="Quigley I."/>
            <person name="Heinz S."/>
            <person name="Ogino H."/>
            <person name="Ochi H."/>
            <person name="Hellsten U."/>
            <person name="Lyons J.B."/>
            <person name="Simakov O."/>
            <person name="Putnam N."/>
            <person name="Stites J."/>
            <person name="Kuroki Y."/>
            <person name="Tanaka T."/>
            <person name="Michiue T."/>
            <person name="Watanabe M."/>
            <person name="Bogdanovic O."/>
            <person name="Lister R."/>
            <person name="Georgiou G."/>
            <person name="Paranjpe S.S."/>
            <person name="van Kruijsbergen I."/>
            <person name="Shu S."/>
            <person name="Carlson J."/>
            <person name="Kinoshita T."/>
            <person name="Ohta Y."/>
            <person name="Mawaribuchi S."/>
            <person name="Jenkins J."/>
            <person name="Grimwood J."/>
            <person name="Schmutz J."/>
            <person name="Mitros T."/>
            <person name="Mozaffari S.V."/>
            <person name="Suzuki Y."/>
            <person name="Haramoto Y."/>
            <person name="Yamamoto T.S."/>
            <person name="Takagi C."/>
            <person name="Heald R."/>
            <person name="Miller K."/>
            <person name="Haudenschild C."/>
            <person name="Kitzman J."/>
            <person name="Nakayama T."/>
            <person name="Izutsu Y."/>
            <person name="Robert J."/>
            <person name="Fortriede J."/>
            <person name="Burns K."/>
            <person name="Lotay V."/>
            <person name="Karimi K."/>
            <person name="Yasuoka Y."/>
            <person name="Dichmann D.S."/>
            <person name="Flajnik M.F."/>
            <person name="Houston D.W."/>
            <person name="Shendure J."/>
            <person name="DuPasquier L."/>
            <person name="Vize P.D."/>
            <person name="Zorn A.M."/>
            <person name="Ito M."/>
            <person name="Marcotte E.M."/>
            <person name="Wallingford J.B."/>
            <person name="Ito Y."/>
            <person name="Asashima M."/>
            <person name="Ueno N."/>
            <person name="Matsuda Y."/>
            <person name="Veenstra G.J."/>
            <person name="Fujiyama A."/>
            <person name="Harland R.M."/>
            <person name="Taira M."/>
            <person name="Rokhsar D.S."/>
        </authorList>
    </citation>
    <scope>NUCLEOTIDE SEQUENCE [LARGE SCALE GENOMIC DNA]</scope>
    <source>
        <strain evidence="2">J</strain>
    </source>
</reference>
<organism evidence="1 2">
    <name type="scientific">Xenopus laevis</name>
    <name type="common">African clawed frog</name>
    <dbReference type="NCBI Taxonomy" id="8355"/>
    <lineage>
        <taxon>Eukaryota</taxon>
        <taxon>Metazoa</taxon>
        <taxon>Chordata</taxon>
        <taxon>Craniata</taxon>
        <taxon>Vertebrata</taxon>
        <taxon>Euteleostomi</taxon>
        <taxon>Amphibia</taxon>
        <taxon>Batrachia</taxon>
        <taxon>Anura</taxon>
        <taxon>Pipoidea</taxon>
        <taxon>Pipidae</taxon>
        <taxon>Xenopodinae</taxon>
        <taxon>Xenopus</taxon>
        <taxon>Xenopus</taxon>
    </lineage>
</organism>